<dbReference type="SMART" id="SM00320">
    <property type="entry name" value="WD40"/>
    <property type="match status" value="2"/>
</dbReference>
<dbReference type="Pfam" id="PF20703">
    <property type="entry name" value="nSTAND1"/>
    <property type="match status" value="1"/>
</dbReference>
<keyword evidence="4" id="KW-0802">TPR repeat</keyword>
<evidence type="ECO:0000313" key="9">
    <source>
        <dbReference type="EMBL" id="KST63121.1"/>
    </source>
</evidence>
<dbReference type="Proteomes" id="UP000053372">
    <property type="component" value="Unassembled WGS sequence"/>
</dbReference>
<keyword evidence="2" id="KW-0677">Repeat</keyword>
<dbReference type="PROSITE" id="PS50294">
    <property type="entry name" value="WD_REPEATS_REGION"/>
    <property type="match status" value="2"/>
</dbReference>
<evidence type="ECO:0000259" key="6">
    <source>
        <dbReference type="Pfam" id="PF12770"/>
    </source>
</evidence>
<feature type="domain" description="Novel STAND NTPase 1" evidence="7">
    <location>
        <begin position="423"/>
        <end position="919"/>
    </location>
</feature>
<comment type="caution">
    <text evidence="8">The sequence shown here is derived from an EMBL/GenBank/DDBJ whole genome shotgun (WGS) entry which is preliminary data.</text>
</comment>
<dbReference type="PROSITE" id="PS50005">
    <property type="entry name" value="TPR"/>
    <property type="match status" value="1"/>
</dbReference>
<dbReference type="InterPro" id="IPR015943">
    <property type="entry name" value="WD40/YVTN_repeat-like_dom_sf"/>
</dbReference>
<feature type="domain" description="CHAT" evidence="6">
    <location>
        <begin position="244"/>
        <end position="383"/>
    </location>
</feature>
<dbReference type="PANTHER" id="PTHR19848:SF8">
    <property type="entry name" value="F-BOX AND WD REPEAT DOMAIN CONTAINING 7"/>
    <property type="match status" value="1"/>
</dbReference>
<dbReference type="SUPFAM" id="SSF50978">
    <property type="entry name" value="WD40 repeat-like"/>
    <property type="match status" value="1"/>
</dbReference>
<keyword evidence="10" id="KW-1185">Reference proteome</keyword>
<dbReference type="RefSeq" id="WP_058184539.1">
    <property type="nucleotide sequence ID" value="NZ_LMTZ01000143.1"/>
</dbReference>
<feature type="coiled-coil region" evidence="5">
    <location>
        <begin position="952"/>
        <end position="979"/>
    </location>
</feature>
<reference evidence="8 10" key="1">
    <citation type="journal article" date="2015" name="Genome Announc.">
        <title>Draft Genome of the Euendolithic (true boring) Cyanobacterium Mastigocoleus testarum strain BC008.</title>
        <authorList>
            <person name="Guida B.S."/>
            <person name="Garcia-Pichel F."/>
        </authorList>
    </citation>
    <scope>NUCLEOTIDE SEQUENCE [LARGE SCALE GENOMIC DNA]</scope>
    <source>
        <strain evidence="8 10">BC008</strain>
    </source>
</reference>
<evidence type="ECO:0000259" key="7">
    <source>
        <dbReference type="Pfam" id="PF20703"/>
    </source>
</evidence>
<dbReference type="OrthoDB" id="500003at2"/>
<dbReference type="Pfam" id="PF12770">
    <property type="entry name" value="CHAT"/>
    <property type="match status" value="1"/>
</dbReference>
<accession>A0A0V7ZD08</accession>
<sequence>MQVLVSLKFGDGDFTNGFPEISIFTSKVGSQHSQEIEIQLPPAPEIRKSYQNWQKKYINLFKNLGIRILIPRSVATSLDLEHENITRGFNKNIATNWSPEKQKQEFEKSKQECDSEALLQKAERYASELRTEVNQWLEKVKSKLEARLELDPNSQILLEIHTQNITLQQTKDILHRLPWREWDYFQECSGLEVILCLSESNSPAPKVKDDGIFRRVRITSIFGDSKDINVKRDKELIAKLEKRGAELINLEQPQRQDFSKLWDEPCNILFYSGHSETFEDGTVGSLQINSTDNLSLQEIRNTLGEAVKKGLKLAIFNSCDGLGLAKQLADLHLPYIIVWREPVPDKTAIGFIEYFLSSYAQGESLFTSVRNARLKLVELTSQEEREKQIPGLNWLPIICKNTSVPPPTWKDLGGLTGKLPHSPYKGLSAFQEEDAEYFFGREKFIADLFEAAKSKPLVPVVGASGSGKSSVVFAGLVPRLREDGIQIVSFRPGNNPFDALAVALSSHIQSVIGTQESNPNPPVIGTRGNNLNPPVIGIRGNNSNTTVIGTKGNNLNPPVIANQQSNPNPSVIATQGSNPQPLETSNECAIPTQINLLHDKQALCRLIENIVASSEIPPKSSTNASQSCRDVACNVSTGDDNSVAGMYKGQTSSQRFILIADQFEELYTLTPESQQQPFLNLLLHAVKSAPNFSLVLTLRADFYGHAISNRDFSDLLQQGIYNSSPMNQSELRAAIEQPAAKMKVELEPGLTDKLIDELGNQAGSLPLLEFTLFQLWEKHDKWYLNHQAYKEIGGLKQALAKYADSILSPLSARNKEKAERIFIQLVSPGEGTEDTKRKATRAEVGKENWDWVEFFANQRLLVTGWDETTQEKTVEIIHEALIREWGMLREWIKSNRQFRVWQERLQFTVVKWEDKGRDSEYLLSGGNLGEAEGWFNDEKYREYLSDSQSKFIRESLQERDRKEQEKVSQQQEKTRLQKRAIKWLSGGLLAASLATGFAGWNWVEAKTSAIASEINSLSTRSEYLFGLKNYEDALIEAIKGNELLAKSWWRTRIPTDTQQQIKIALHNAIHDSVELEQHTLTGHQDWVYQVGFSPDGKTIASASGDKTVKLWSTNGKLLHTLTGHQNSVYHVGFSPDGKTIASASWDKTVKLWNWDFDNLLTRGCNRLEGYLVSYPDKLEELKVCQTPQVLAAVASNFIRQGEDLAKNGDFEDAVEKFRQAKKWNPKLDFNPESKAKAISLKEEGRSKK</sequence>
<dbReference type="PANTHER" id="PTHR19848">
    <property type="entry name" value="WD40 REPEAT PROTEIN"/>
    <property type="match status" value="1"/>
</dbReference>
<evidence type="ECO:0008006" key="11">
    <source>
        <dbReference type="Google" id="ProtNLM"/>
    </source>
</evidence>
<feature type="repeat" description="TPR" evidence="4">
    <location>
        <begin position="1194"/>
        <end position="1227"/>
    </location>
</feature>
<dbReference type="InterPro" id="IPR049052">
    <property type="entry name" value="nSTAND1"/>
</dbReference>
<keyword evidence="5" id="KW-0175">Coiled coil</keyword>
<dbReference type="Gene3D" id="2.130.10.10">
    <property type="entry name" value="YVTN repeat-like/Quinoprotein amine dehydrogenase"/>
    <property type="match status" value="1"/>
</dbReference>
<gene>
    <name evidence="8" type="ORF">BC008_09260</name>
    <name evidence="9" type="ORF">BC008_12495</name>
</gene>
<keyword evidence="1 3" id="KW-0853">WD repeat</keyword>
<feature type="repeat" description="WD" evidence="3">
    <location>
        <begin position="1080"/>
        <end position="1112"/>
    </location>
</feature>
<dbReference type="SUPFAM" id="SSF52540">
    <property type="entry name" value="P-loop containing nucleoside triphosphate hydrolases"/>
    <property type="match status" value="1"/>
</dbReference>
<evidence type="ECO:0000256" key="1">
    <source>
        <dbReference type="ARBA" id="ARBA00022574"/>
    </source>
</evidence>
<dbReference type="InterPro" id="IPR019734">
    <property type="entry name" value="TPR_rpt"/>
</dbReference>
<organism evidence="8 10">
    <name type="scientific">Mastigocoleus testarum BC008</name>
    <dbReference type="NCBI Taxonomy" id="371196"/>
    <lineage>
        <taxon>Bacteria</taxon>
        <taxon>Bacillati</taxon>
        <taxon>Cyanobacteriota</taxon>
        <taxon>Cyanophyceae</taxon>
        <taxon>Nostocales</taxon>
        <taxon>Hapalosiphonaceae</taxon>
        <taxon>Mastigocoleus</taxon>
    </lineage>
</organism>
<dbReference type="Pfam" id="PF00400">
    <property type="entry name" value="WD40"/>
    <property type="match status" value="2"/>
</dbReference>
<proteinExistence type="predicted"/>
<dbReference type="InterPro" id="IPR027417">
    <property type="entry name" value="P-loop_NTPase"/>
</dbReference>
<evidence type="ECO:0000256" key="5">
    <source>
        <dbReference type="SAM" id="Coils"/>
    </source>
</evidence>
<name>A0A0V7ZD08_9CYAN</name>
<evidence type="ECO:0000256" key="2">
    <source>
        <dbReference type="ARBA" id="ARBA00022737"/>
    </source>
</evidence>
<feature type="repeat" description="WD" evidence="3">
    <location>
        <begin position="1121"/>
        <end position="1153"/>
    </location>
</feature>
<evidence type="ECO:0000313" key="10">
    <source>
        <dbReference type="Proteomes" id="UP000053372"/>
    </source>
</evidence>
<evidence type="ECO:0000313" key="8">
    <source>
        <dbReference type="EMBL" id="KST62349.1"/>
    </source>
</evidence>
<dbReference type="InterPro" id="IPR024983">
    <property type="entry name" value="CHAT_dom"/>
</dbReference>
<protein>
    <recommendedName>
        <fullName evidence="11">CHAT domain-containing protein</fullName>
    </recommendedName>
</protein>
<dbReference type="InterPro" id="IPR036322">
    <property type="entry name" value="WD40_repeat_dom_sf"/>
</dbReference>
<evidence type="ECO:0000256" key="3">
    <source>
        <dbReference type="PROSITE-ProRule" id="PRU00221"/>
    </source>
</evidence>
<dbReference type="PROSITE" id="PS50082">
    <property type="entry name" value="WD_REPEATS_2"/>
    <property type="match status" value="2"/>
</dbReference>
<dbReference type="InterPro" id="IPR001680">
    <property type="entry name" value="WD40_rpt"/>
</dbReference>
<evidence type="ECO:0000256" key="4">
    <source>
        <dbReference type="PROSITE-ProRule" id="PRU00339"/>
    </source>
</evidence>
<dbReference type="EMBL" id="LMTZ01000143">
    <property type="protein sequence ID" value="KST63121.1"/>
    <property type="molecule type" value="Genomic_DNA"/>
</dbReference>
<dbReference type="AlphaFoldDB" id="A0A0V7ZD08"/>
<dbReference type="EMBL" id="LMTZ01000158">
    <property type="protein sequence ID" value="KST62349.1"/>
    <property type="molecule type" value="Genomic_DNA"/>
</dbReference>